<proteinExistence type="predicted"/>
<sequence>MKTIGKRLAHVAAHSTIASFAQDLARRSPQAPIHSLFIIATDTTRLVPLSSPTDLGTICKKEHERILLTDCFFVQMFITISKHKLRESRGRTKLDA</sequence>
<keyword evidence="2" id="KW-1185">Reference proteome</keyword>
<dbReference type="HOGENOM" id="CLU_2361172_0_0_1"/>
<evidence type="ECO:0000313" key="2">
    <source>
        <dbReference type="Proteomes" id="UP000011668"/>
    </source>
</evidence>
<reference evidence="1 2" key="1">
    <citation type="journal article" date="2013" name="Nat. Commun.">
        <title>The evolution and pathogenic mechanisms of the rice sheath blight pathogen.</title>
        <authorList>
            <person name="Zheng A."/>
            <person name="Lin R."/>
            <person name="Xu L."/>
            <person name="Qin P."/>
            <person name="Tang C."/>
            <person name="Ai P."/>
            <person name="Zhang D."/>
            <person name="Liu Y."/>
            <person name="Sun Z."/>
            <person name="Feng H."/>
            <person name="Wang Y."/>
            <person name="Chen Y."/>
            <person name="Liang X."/>
            <person name="Fu R."/>
            <person name="Li Q."/>
            <person name="Zhang J."/>
            <person name="Yu X."/>
            <person name="Xie Z."/>
            <person name="Ding L."/>
            <person name="Guan P."/>
            <person name="Tang J."/>
            <person name="Liang Y."/>
            <person name="Wang S."/>
            <person name="Deng Q."/>
            <person name="Li S."/>
            <person name="Zhu J."/>
            <person name="Wang L."/>
            <person name="Liu H."/>
            <person name="Li P."/>
        </authorList>
    </citation>
    <scope>NUCLEOTIDE SEQUENCE [LARGE SCALE GENOMIC DNA]</scope>
    <source>
        <strain evidence="2">AG-1 IA</strain>
    </source>
</reference>
<dbReference type="Proteomes" id="UP000011668">
    <property type="component" value="Unassembled WGS sequence"/>
</dbReference>
<name>L8WWK8_THACA</name>
<dbReference type="EMBL" id="AFRT01001350">
    <property type="protein sequence ID" value="ELU40734.1"/>
    <property type="molecule type" value="Genomic_DNA"/>
</dbReference>
<dbReference type="AlphaFoldDB" id="L8WWK8"/>
<evidence type="ECO:0000313" key="1">
    <source>
        <dbReference type="EMBL" id="ELU40734.1"/>
    </source>
</evidence>
<gene>
    <name evidence="1" type="ORF">AG1IA_05243</name>
</gene>
<organism evidence="1 2">
    <name type="scientific">Thanatephorus cucumeris (strain AG1-IA)</name>
    <name type="common">Rice sheath blight fungus</name>
    <name type="synonym">Rhizoctonia solani</name>
    <dbReference type="NCBI Taxonomy" id="983506"/>
    <lineage>
        <taxon>Eukaryota</taxon>
        <taxon>Fungi</taxon>
        <taxon>Dikarya</taxon>
        <taxon>Basidiomycota</taxon>
        <taxon>Agaricomycotina</taxon>
        <taxon>Agaricomycetes</taxon>
        <taxon>Cantharellales</taxon>
        <taxon>Ceratobasidiaceae</taxon>
        <taxon>Rhizoctonia</taxon>
        <taxon>Rhizoctonia solani AG-1</taxon>
    </lineage>
</organism>
<comment type="caution">
    <text evidence="1">The sequence shown here is derived from an EMBL/GenBank/DDBJ whole genome shotgun (WGS) entry which is preliminary data.</text>
</comment>
<protein>
    <submittedName>
        <fullName evidence="1">Uncharacterized protein</fullName>
    </submittedName>
</protein>
<accession>L8WWK8</accession>